<dbReference type="Pfam" id="PF00128">
    <property type="entry name" value="Alpha-amylase"/>
    <property type="match status" value="1"/>
</dbReference>
<reference evidence="4" key="1">
    <citation type="journal article" date="2019" name="Int. J. Syst. Evol. Microbiol.">
        <title>The Global Catalogue of Microorganisms (GCM) 10K type strain sequencing project: providing services to taxonomists for standard genome sequencing and annotation.</title>
        <authorList>
            <consortium name="The Broad Institute Genomics Platform"/>
            <consortium name="The Broad Institute Genome Sequencing Center for Infectious Disease"/>
            <person name="Wu L."/>
            <person name="Ma J."/>
        </authorList>
    </citation>
    <scope>NUCLEOTIDE SEQUENCE [LARGE SCALE GENOMIC DNA]</scope>
    <source>
        <strain evidence="4">NCAIM B.02333</strain>
    </source>
</reference>
<dbReference type="EMBL" id="JBHRWW010000014">
    <property type="protein sequence ID" value="MFC3689938.1"/>
    <property type="molecule type" value="Genomic_DNA"/>
</dbReference>
<dbReference type="GO" id="GO:0016787">
    <property type="term" value="F:hydrolase activity"/>
    <property type="evidence" value="ECO:0007669"/>
    <property type="project" value="UniProtKB-KW"/>
</dbReference>
<organism evidence="3 4">
    <name type="scientific">Aquipuribacter hungaricus</name>
    <dbReference type="NCBI Taxonomy" id="545624"/>
    <lineage>
        <taxon>Bacteria</taxon>
        <taxon>Bacillati</taxon>
        <taxon>Actinomycetota</taxon>
        <taxon>Actinomycetes</taxon>
        <taxon>Micrococcales</taxon>
        <taxon>Intrasporangiaceae</taxon>
        <taxon>Aquipuribacter</taxon>
    </lineage>
</organism>
<gene>
    <name evidence="3" type="ORF">ACFOLH_16430</name>
</gene>
<evidence type="ECO:0000313" key="3">
    <source>
        <dbReference type="EMBL" id="MFC3689938.1"/>
    </source>
</evidence>
<dbReference type="InterPro" id="IPR017853">
    <property type="entry name" value="GH"/>
</dbReference>
<accession>A0ABV7WN00</accession>
<evidence type="ECO:0000256" key="1">
    <source>
        <dbReference type="ARBA" id="ARBA00008061"/>
    </source>
</evidence>
<proteinExistence type="inferred from homology"/>
<dbReference type="Gene3D" id="3.90.400.10">
    <property type="entry name" value="Oligo-1,6-glucosidase, Domain 2"/>
    <property type="match status" value="1"/>
</dbReference>
<dbReference type="Gene3D" id="3.20.20.80">
    <property type="entry name" value="Glycosidases"/>
    <property type="match status" value="2"/>
</dbReference>
<dbReference type="SUPFAM" id="SSF51445">
    <property type="entry name" value="(Trans)glycosidases"/>
    <property type="match status" value="1"/>
</dbReference>
<dbReference type="RefSeq" id="WP_340289630.1">
    <property type="nucleotide sequence ID" value="NZ_JBBEOI010000010.1"/>
</dbReference>
<keyword evidence="3" id="KW-0378">Hydrolase</keyword>
<keyword evidence="4" id="KW-1185">Reference proteome</keyword>
<comment type="caution">
    <text evidence="3">The sequence shown here is derived from an EMBL/GenBank/DDBJ whole genome shotgun (WGS) entry which is preliminary data.</text>
</comment>
<feature type="domain" description="Glycosyl hydrolase family 13 catalytic" evidence="2">
    <location>
        <begin position="12"/>
        <end position="421"/>
    </location>
</feature>
<dbReference type="InterPro" id="IPR045857">
    <property type="entry name" value="O16G_dom_2"/>
</dbReference>
<protein>
    <submittedName>
        <fullName evidence="3">Glycoside hydrolase family 13 protein</fullName>
    </submittedName>
</protein>
<dbReference type="SMART" id="SM00642">
    <property type="entry name" value="Aamy"/>
    <property type="match status" value="1"/>
</dbReference>
<dbReference type="PANTHER" id="PTHR10357">
    <property type="entry name" value="ALPHA-AMYLASE FAMILY MEMBER"/>
    <property type="match status" value="1"/>
</dbReference>
<comment type="similarity">
    <text evidence="1">Belongs to the glycosyl hydrolase 13 family.</text>
</comment>
<evidence type="ECO:0000259" key="2">
    <source>
        <dbReference type="SMART" id="SM00642"/>
    </source>
</evidence>
<name>A0ABV7WN00_9MICO</name>
<sequence>MTEWWRDAVVYQVYPRSFADSDGDGIGDLPGITSRLPKLAELGVDAVWLSPFYPSPQNDAGYDVADYRDVEPIFGTLDDADALVGRAHELGLRVVVDIVPNHTSSEHRWFQAALAAAPGSPERARYHFRDGGGPDGGVAPNDWRSVFGGPAWTRVTEADGTPGQWYLHLFDSTQPDLDWDSPDVHEEFASTLRFWLDRGVDGFRIDVAHAMVKEPGLPDWADDGPMGGTAEITDSNRPPMWDQEGVHDIYRGWRKIVDSYDGDRMLVAEAWVTPYSRLARYTRPDELHQAFNFDHCVAAWRADAQRHVITTSVEGSSAVGAPATWVLSNHDIVRHASRFGFPPAPRGLGGIGPDDPQPDPVLGLRRARAATALMLALPGSAYLYQGEELGLPEHTTLPGGARQDPTWFRTNEAEVGRDGCRVPVPWEGGAPSYGFGPGAASWLPQPPSYGELARDRQEGVEGSTLEMYRTALRLRRELGLGLGDLVWAETLSPAQTPEQSLGLLRGTVRVLVNFDGPDLPLPEDAEVLLASGPLGEGGVVPSDTTVWFRQP</sequence>
<dbReference type="CDD" id="cd11332">
    <property type="entry name" value="AmyAc_OligoGlu_TS"/>
    <property type="match status" value="1"/>
</dbReference>
<dbReference type="Proteomes" id="UP001595685">
    <property type="component" value="Unassembled WGS sequence"/>
</dbReference>
<evidence type="ECO:0000313" key="4">
    <source>
        <dbReference type="Proteomes" id="UP001595685"/>
    </source>
</evidence>
<dbReference type="PANTHER" id="PTHR10357:SF179">
    <property type="entry name" value="NEUTRAL AND BASIC AMINO ACID TRANSPORT PROTEIN RBAT"/>
    <property type="match status" value="1"/>
</dbReference>
<dbReference type="InterPro" id="IPR006047">
    <property type="entry name" value="GH13_cat_dom"/>
</dbReference>